<dbReference type="EMBL" id="ABWZ01000084">
    <property type="protein sequence ID" value="EEB22863.1"/>
    <property type="molecule type" value="Genomic_DNA"/>
</dbReference>
<dbReference type="Proteomes" id="UP000004849">
    <property type="component" value="Unassembled WGS sequence"/>
</dbReference>
<evidence type="ECO:0000256" key="1">
    <source>
        <dbReference type="SAM" id="MobiDB-lite"/>
    </source>
</evidence>
<dbReference type="AlphaFoldDB" id="B6W535"/>
<reference evidence="2 3" key="1">
    <citation type="submission" date="2008-10" db="EMBL/GenBank/DDBJ databases">
        <title>Draft genome sequence of Bacteroides dorei (DSM 17855).</title>
        <authorList>
            <person name="Sudarsanam P."/>
            <person name="Ley R."/>
            <person name="Guruge J."/>
            <person name="Turnbaugh P.J."/>
            <person name="Mahowald M."/>
            <person name="Liep D."/>
            <person name="Gordon J."/>
        </authorList>
    </citation>
    <scope>NUCLEOTIDE SEQUENCE [LARGE SCALE GENOMIC DNA]</scope>
    <source>
        <strain evidence="2 3">DSM 17855</strain>
    </source>
</reference>
<dbReference type="HOGENOM" id="CLU_3212310_0_0_10"/>
<evidence type="ECO:0000313" key="2">
    <source>
        <dbReference type="EMBL" id="EEB22863.1"/>
    </source>
</evidence>
<feature type="region of interest" description="Disordered" evidence="1">
    <location>
        <begin position="22"/>
        <end position="44"/>
    </location>
</feature>
<proteinExistence type="predicted"/>
<gene>
    <name evidence="2" type="ORF">BACDOR_04686</name>
</gene>
<reference evidence="2 3" key="2">
    <citation type="submission" date="2008-10" db="EMBL/GenBank/DDBJ databases">
        <authorList>
            <person name="Fulton L."/>
            <person name="Clifton S."/>
            <person name="Fulton B."/>
            <person name="Xu J."/>
            <person name="Minx P."/>
            <person name="Pepin K.H."/>
            <person name="Johnson M."/>
            <person name="Thiruvilangam P."/>
            <person name="Bhonagiri V."/>
            <person name="Nash W.E."/>
            <person name="Mardis E.R."/>
            <person name="Wilson R.K."/>
        </authorList>
    </citation>
    <scope>NUCLEOTIDE SEQUENCE [LARGE SCALE GENOMIC DNA]</scope>
    <source>
        <strain evidence="2 3">DSM 17855</strain>
    </source>
</reference>
<organism evidence="2 3">
    <name type="scientific">Phocaeicola dorei DSM 17855</name>
    <dbReference type="NCBI Taxonomy" id="483217"/>
    <lineage>
        <taxon>Bacteria</taxon>
        <taxon>Pseudomonadati</taxon>
        <taxon>Bacteroidota</taxon>
        <taxon>Bacteroidia</taxon>
        <taxon>Bacteroidales</taxon>
        <taxon>Bacteroidaceae</taxon>
        <taxon>Phocaeicola</taxon>
    </lineage>
</organism>
<name>B6W535_9BACT</name>
<protein>
    <submittedName>
        <fullName evidence="2">Uncharacterized protein</fullName>
    </submittedName>
</protein>
<accession>B6W535</accession>
<evidence type="ECO:0000313" key="3">
    <source>
        <dbReference type="Proteomes" id="UP000004849"/>
    </source>
</evidence>
<sequence length="44" mass="5007">MVARGKIILARCGIFPWQALHKPGQGRNGRQEIKDRPNCTVYVK</sequence>